<dbReference type="InterPro" id="IPR008271">
    <property type="entry name" value="Ser/Thr_kinase_AS"/>
</dbReference>
<dbReference type="Gene3D" id="3.30.200.20">
    <property type="entry name" value="Phosphorylase Kinase, domain 1"/>
    <property type="match status" value="1"/>
</dbReference>
<feature type="compositionally biased region" description="Low complexity" evidence="5">
    <location>
        <begin position="463"/>
        <end position="484"/>
    </location>
</feature>
<dbReference type="PROSITE" id="PS00108">
    <property type="entry name" value="PROTEIN_KINASE_ST"/>
    <property type="match status" value="1"/>
</dbReference>
<dbReference type="Proteomes" id="UP001500630">
    <property type="component" value="Unassembled WGS sequence"/>
</dbReference>
<keyword evidence="3" id="KW-0418">Kinase</keyword>
<dbReference type="PROSITE" id="PS50011">
    <property type="entry name" value="PROTEIN_KINASE_DOM"/>
    <property type="match status" value="1"/>
</dbReference>
<gene>
    <name evidence="7" type="ORF">GCM10022419_127970</name>
</gene>
<evidence type="ECO:0000256" key="3">
    <source>
        <dbReference type="ARBA" id="ARBA00022777"/>
    </source>
</evidence>
<dbReference type="InterPro" id="IPR000719">
    <property type="entry name" value="Prot_kinase_dom"/>
</dbReference>
<dbReference type="PANTHER" id="PTHR43289">
    <property type="entry name" value="MITOGEN-ACTIVATED PROTEIN KINASE KINASE KINASE 20-RELATED"/>
    <property type="match status" value="1"/>
</dbReference>
<feature type="compositionally biased region" description="Low complexity" evidence="5">
    <location>
        <begin position="294"/>
        <end position="315"/>
    </location>
</feature>
<dbReference type="SUPFAM" id="SSF56112">
    <property type="entry name" value="Protein kinase-like (PK-like)"/>
    <property type="match status" value="1"/>
</dbReference>
<dbReference type="Gene3D" id="1.10.510.10">
    <property type="entry name" value="Transferase(Phosphotransferase) domain 1"/>
    <property type="match status" value="1"/>
</dbReference>
<feature type="compositionally biased region" description="Low complexity" evidence="5">
    <location>
        <begin position="359"/>
        <end position="371"/>
    </location>
</feature>
<evidence type="ECO:0000313" key="7">
    <source>
        <dbReference type="EMBL" id="GAA3620726.1"/>
    </source>
</evidence>
<accession>A0ABP6ZZH2</accession>
<feature type="region of interest" description="Disordered" evidence="5">
    <location>
        <begin position="268"/>
        <end position="396"/>
    </location>
</feature>
<dbReference type="Gene3D" id="2.130.10.10">
    <property type="entry name" value="YVTN repeat-like/Quinoprotein amine dehydrogenase"/>
    <property type="match status" value="2"/>
</dbReference>
<proteinExistence type="predicted"/>
<evidence type="ECO:0000256" key="5">
    <source>
        <dbReference type="SAM" id="MobiDB-lite"/>
    </source>
</evidence>
<dbReference type="InterPro" id="IPR011047">
    <property type="entry name" value="Quinoprotein_ADH-like_sf"/>
</dbReference>
<keyword evidence="1" id="KW-0808">Transferase</keyword>
<keyword evidence="8" id="KW-1185">Reference proteome</keyword>
<dbReference type="SMART" id="SM00320">
    <property type="entry name" value="WD40"/>
    <property type="match status" value="4"/>
</dbReference>
<evidence type="ECO:0000256" key="2">
    <source>
        <dbReference type="ARBA" id="ARBA00022741"/>
    </source>
</evidence>
<dbReference type="Pfam" id="PF00069">
    <property type="entry name" value="Pkinase"/>
    <property type="match status" value="1"/>
</dbReference>
<reference evidence="8" key="1">
    <citation type="journal article" date="2019" name="Int. J. Syst. Evol. Microbiol.">
        <title>The Global Catalogue of Microorganisms (GCM) 10K type strain sequencing project: providing services to taxonomists for standard genome sequencing and annotation.</title>
        <authorList>
            <consortium name="The Broad Institute Genomics Platform"/>
            <consortium name="The Broad Institute Genome Sequencing Center for Infectious Disease"/>
            <person name="Wu L."/>
            <person name="Ma J."/>
        </authorList>
    </citation>
    <scope>NUCLEOTIDE SEQUENCE [LARGE SCALE GENOMIC DNA]</scope>
    <source>
        <strain evidence="8">JCM 17326</strain>
    </source>
</reference>
<dbReference type="RefSeq" id="WP_345579038.1">
    <property type="nucleotide sequence ID" value="NZ_BAABDQ010000063.1"/>
</dbReference>
<feature type="region of interest" description="Disordered" evidence="5">
    <location>
        <begin position="442"/>
        <end position="499"/>
    </location>
</feature>
<organism evidence="7 8">
    <name type="scientific">Nonomuraea rosea</name>
    <dbReference type="NCBI Taxonomy" id="638574"/>
    <lineage>
        <taxon>Bacteria</taxon>
        <taxon>Bacillati</taxon>
        <taxon>Actinomycetota</taxon>
        <taxon>Actinomycetes</taxon>
        <taxon>Streptosporangiales</taxon>
        <taxon>Streptosporangiaceae</taxon>
        <taxon>Nonomuraea</taxon>
    </lineage>
</organism>
<evidence type="ECO:0000259" key="6">
    <source>
        <dbReference type="PROSITE" id="PS50011"/>
    </source>
</evidence>
<keyword evidence="4" id="KW-0067">ATP-binding</keyword>
<protein>
    <recommendedName>
        <fullName evidence="6">Protein kinase domain-containing protein</fullName>
    </recommendedName>
</protein>
<name>A0ABP6ZZH2_9ACTN</name>
<dbReference type="PANTHER" id="PTHR43289:SF34">
    <property type="entry name" value="SERINE_THREONINE-PROTEIN KINASE YBDM-RELATED"/>
    <property type="match status" value="1"/>
</dbReference>
<keyword evidence="2" id="KW-0547">Nucleotide-binding</keyword>
<sequence length="829" mass="82511">MPDMRPLHESDPERIGGYRLAGVLGSGGQGVVYRATGDDGREVAVKVLHGHLSHDDGIAKGFLREAEAARRVAAFCTAAVLDVGMLDDRPYIVSEYVPGETLQALVRSAGPRTGGALDRLAISTLTALTAIHQAGIVHRDFKPGNVLMGPDGPIVIDFGIAKALDATTRTSGPVGTPAYMSPEQFKAERVGPASDVFGWAGTMVFAATGRPPFAGETVAAIVNGVLSGSPVLEGVPAHLLDVIETCLAKDPPARPTPAALLQQLIRQAGPATRSHPRTPPLPGSAPHGPSGPEAGRVGPAVSGPPGSAVPGSSPADLAALGSPSAGTRDPASSRGGTSSPWIPPAGPAVPSSGTSRGEAAPVGPAVPSPGTAPGGAPPKGPAVAGGGRTGSVPLGTVLPLARPAAPETTTPRGALSRRVLIGGLAAVSVAGVAAYAVLRRDEGTTGRPVGGPTDPAAKASERPIGSGSPSAPTGSASPAPSASAEPFGTQVMDPVPLPGASGAPATLAAATLAGAAGTTATSAATPAGGSTVVCGTAKGVVLGWDPGAAVTRLGDGGGAATSVAVGALGGRKVAASGHADGRMRLWSLTGESLATHRAADPILAVTITGQAGGGRAVAVSQKYDGMTDLHSVVRLWDIATGKQLGPAITDHFQGIRGLAFGRLGGDDVLVTGDGGQRVRVRRLTTGRLTHSFRTGEIGGIELLACGELKGKPVLVSTHQDATLRVYDLATGKRRKKWTFSDQSPDDRGTGALVAGLLGETPIAAVAHAPAGGEVIVRVWNLNDGEILGVLGPGPGGAIRTLALAERSGRPVIVGADDDGLLRVWSLGPA</sequence>
<feature type="domain" description="Protein kinase" evidence="6">
    <location>
        <begin position="18"/>
        <end position="278"/>
    </location>
</feature>
<dbReference type="InterPro" id="IPR011009">
    <property type="entry name" value="Kinase-like_dom_sf"/>
</dbReference>
<dbReference type="CDD" id="cd14014">
    <property type="entry name" value="STKc_PknB_like"/>
    <property type="match status" value="1"/>
</dbReference>
<dbReference type="EMBL" id="BAABDQ010000063">
    <property type="protein sequence ID" value="GAA3620726.1"/>
    <property type="molecule type" value="Genomic_DNA"/>
</dbReference>
<evidence type="ECO:0000256" key="4">
    <source>
        <dbReference type="ARBA" id="ARBA00022840"/>
    </source>
</evidence>
<evidence type="ECO:0000313" key="8">
    <source>
        <dbReference type="Proteomes" id="UP001500630"/>
    </source>
</evidence>
<comment type="caution">
    <text evidence="7">The sequence shown here is derived from an EMBL/GenBank/DDBJ whole genome shotgun (WGS) entry which is preliminary data.</text>
</comment>
<dbReference type="InterPro" id="IPR015943">
    <property type="entry name" value="WD40/YVTN_repeat-like_dom_sf"/>
</dbReference>
<evidence type="ECO:0000256" key="1">
    <source>
        <dbReference type="ARBA" id="ARBA00022679"/>
    </source>
</evidence>
<dbReference type="SUPFAM" id="SSF50998">
    <property type="entry name" value="Quinoprotein alcohol dehydrogenase-like"/>
    <property type="match status" value="1"/>
</dbReference>
<dbReference type="InterPro" id="IPR001680">
    <property type="entry name" value="WD40_rpt"/>
</dbReference>